<keyword evidence="1" id="KW-0812">Transmembrane</keyword>
<evidence type="ECO:0000256" key="1">
    <source>
        <dbReference type="SAM" id="Phobius"/>
    </source>
</evidence>
<dbReference type="EMBL" id="JARK01001370">
    <property type="protein sequence ID" value="EYC16213.1"/>
    <property type="molecule type" value="Genomic_DNA"/>
</dbReference>
<proteinExistence type="predicted"/>
<keyword evidence="1" id="KW-1133">Transmembrane helix</keyword>
<sequence length="121" mass="13898">MGLVFEGRVVNCCSLYVFIFLDIIFNLFAVCLSELMFFWFLITGTSSRKLNGVLFRRRHCCFQYSLSLLLSLRVVCSPCMRYSLTFVLILALFLCSRSPLPSHFPIISLVYVVIVHDLPVS</sequence>
<accession>A0A016UNZ6</accession>
<dbReference type="Proteomes" id="UP000024635">
    <property type="component" value="Unassembled WGS sequence"/>
</dbReference>
<protein>
    <submittedName>
        <fullName evidence="2">Uncharacterized protein</fullName>
    </submittedName>
</protein>
<gene>
    <name evidence="2" type="primary">Acey_s0034.g2862</name>
    <name evidence="2" type="ORF">Y032_0034g2862</name>
</gene>
<organism evidence="2 3">
    <name type="scientific">Ancylostoma ceylanicum</name>
    <dbReference type="NCBI Taxonomy" id="53326"/>
    <lineage>
        <taxon>Eukaryota</taxon>
        <taxon>Metazoa</taxon>
        <taxon>Ecdysozoa</taxon>
        <taxon>Nematoda</taxon>
        <taxon>Chromadorea</taxon>
        <taxon>Rhabditida</taxon>
        <taxon>Rhabditina</taxon>
        <taxon>Rhabditomorpha</taxon>
        <taxon>Strongyloidea</taxon>
        <taxon>Ancylostomatidae</taxon>
        <taxon>Ancylostomatinae</taxon>
        <taxon>Ancylostoma</taxon>
    </lineage>
</organism>
<comment type="caution">
    <text evidence="2">The sequence shown here is derived from an EMBL/GenBank/DDBJ whole genome shotgun (WGS) entry which is preliminary data.</text>
</comment>
<evidence type="ECO:0000313" key="3">
    <source>
        <dbReference type="Proteomes" id="UP000024635"/>
    </source>
</evidence>
<keyword evidence="1" id="KW-0472">Membrane</keyword>
<evidence type="ECO:0000313" key="2">
    <source>
        <dbReference type="EMBL" id="EYC16213.1"/>
    </source>
</evidence>
<name>A0A016UNZ6_9BILA</name>
<dbReference type="AlphaFoldDB" id="A0A016UNZ6"/>
<feature type="transmembrane region" description="Helical" evidence="1">
    <location>
        <begin position="15"/>
        <end position="43"/>
    </location>
</feature>
<keyword evidence="3" id="KW-1185">Reference proteome</keyword>
<reference evidence="3" key="1">
    <citation type="journal article" date="2015" name="Nat. Genet.">
        <title>The genome and transcriptome of the zoonotic hookworm Ancylostoma ceylanicum identify infection-specific gene families.</title>
        <authorList>
            <person name="Schwarz E.M."/>
            <person name="Hu Y."/>
            <person name="Antoshechkin I."/>
            <person name="Miller M.M."/>
            <person name="Sternberg P.W."/>
            <person name="Aroian R.V."/>
        </authorList>
    </citation>
    <scope>NUCLEOTIDE SEQUENCE</scope>
    <source>
        <strain evidence="3">HY135</strain>
    </source>
</reference>